<accession>X1EQI2</accession>
<dbReference type="AlphaFoldDB" id="X1EQI2"/>
<protein>
    <recommendedName>
        <fullName evidence="2">Cupin type-2 domain-containing protein</fullName>
    </recommendedName>
</protein>
<dbReference type="PANTHER" id="PTHR35848:SF6">
    <property type="entry name" value="CUPIN TYPE-2 DOMAIN-CONTAINING PROTEIN"/>
    <property type="match status" value="1"/>
</dbReference>
<sequence>MKKLHFTDIEELDVKDYDSTGTTIRWLVTKEKDGAPNFALRRFEVQPGGQIGMHNHKQEHEIYILAGEIEVITETETYLAKANDVLYVPPNEVHGYKNNGDTTVSFLCIIPYL</sequence>
<dbReference type="PANTHER" id="PTHR35848">
    <property type="entry name" value="OXALATE-BINDING PROTEIN"/>
    <property type="match status" value="1"/>
</dbReference>
<gene>
    <name evidence="3" type="ORF">S03H2_01125</name>
</gene>
<evidence type="ECO:0000256" key="1">
    <source>
        <dbReference type="ARBA" id="ARBA00022723"/>
    </source>
</evidence>
<dbReference type="InterPro" id="IPR013096">
    <property type="entry name" value="Cupin_2"/>
</dbReference>
<proteinExistence type="predicted"/>
<dbReference type="InterPro" id="IPR011051">
    <property type="entry name" value="RmlC_Cupin_sf"/>
</dbReference>
<dbReference type="Pfam" id="PF07883">
    <property type="entry name" value="Cupin_2"/>
    <property type="match status" value="1"/>
</dbReference>
<evidence type="ECO:0000313" key="3">
    <source>
        <dbReference type="EMBL" id="GAH19374.1"/>
    </source>
</evidence>
<comment type="caution">
    <text evidence="3">The sequence shown here is derived from an EMBL/GenBank/DDBJ whole genome shotgun (WGS) entry which is preliminary data.</text>
</comment>
<evidence type="ECO:0000259" key="2">
    <source>
        <dbReference type="Pfam" id="PF07883"/>
    </source>
</evidence>
<dbReference type="EMBL" id="BARU01000305">
    <property type="protein sequence ID" value="GAH19374.1"/>
    <property type="molecule type" value="Genomic_DNA"/>
</dbReference>
<reference evidence="3" key="1">
    <citation type="journal article" date="2014" name="Front. Microbiol.">
        <title>High frequency of phylogenetically diverse reductive dehalogenase-homologous genes in deep subseafloor sedimentary metagenomes.</title>
        <authorList>
            <person name="Kawai M."/>
            <person name="Futagami T."/>
            <person name="Toyoda A."/>
            <person name="Takaki Y."/>
            <person name="Nishi S."/>
            <person name="Hori S."/>
            <person name="Arai W."/>
            <person name="Tsubouchi T."/>
            <person name="Morono Y."/>
            <person name="Uchiyama I."/>
            <person name="Ito T."/>
            <person name="Fujiyama A."/>
            <person name="Inagaki F."/>
            <person name="Takami H."/>
        </authorList>
    </citation>
    <scope>NUCLEOTIDE SEQUENCE</scope>
    <source>
        <strain evidence="3">Expedition CK06-06</strain>
    </source>
</reference>
<keyword evidence="1" id="KW-0479">Metal-binding</keyword>
<dbReference type="InterPro" id="IPR051610">
    <property type="entry name" value="GPI/OXD"/>
</dbReference>
<dbReference type="Gene3D" id="2.60.120.10">
    <property type="entry name" value="Jelly Rolls"/>
    <property type="match status" value="1"/>
</dbReference>
<organism evidence="3">
    <name type="scientific">marine sediment metagenome</name>
    <dbReference type="NCBI Taxonomy" id="412755"/>
    <lineage>
        <taxon>unclassified sequences</taxon>
        <taxon>metagenomes</taxon>
        <taxon>ecological metagenomes</taxon>
    </lineage>
</organism>
<dbReference type="InterPro" id="IPR014710">
    <property type="entry name" value="RmlC-like_jellyroll"/>
</dbReference>
<name>X1EQI2_9ZZZZ</name>
<dbReference type="GO" id="GO:0046872">
    <property type="term" value="F:metal ion binding"/>
    <property type="evidence" value="ECO:0007669"/>
    <property type="project" value="UniProtKB-KW"/>
</dbReference>
<feature type="domain" description="Cupin type-2" evidence="2">
    <location>
        <begin position="42"/>
        <end position="109"/>
    </location>
</feature>
<dbReference type="SUPFAM" id="SSF51182">
    <property type="entry name" value="RmlC-like cupins"/>
    <property type="match status" value="1"/>
</dbReference>
<dbReference type="CDD" id="cd02222">
    <property type="entry name" value="cupin_TM1459-like"/>
    <property type="match status" value="1"/>
</dbReference>